<dbReference type="AlphaFoldDB" id="A0AAW1NT83"/>
<gene>
    <name evidence="2" type="ORF">WJX73_008071</name>
</gene>
<protein>
    <recommendedName>
        <fullName evidence="4">Histone deacetylase complex subunit SAP18</fullName>
    </recommendedName>
</protein>
<sequence>MDPDNHSAKAFRDAAIPLWGFEKLPSSAAAIPAATLAAPAPVAPLPKLDRTKVCPFLLRVFVKLGGHHRLEEYQSRGHEPADSLCVYTWPDADLHELMGCVKDGYPQARRANARLEFAFVYPDRRGRNVMRQVGGTHSTRSSPDDKKTLRELNFQTGDYLDVALY</sequence>
<dbReference type="PANTHER" id="PTHR13082">
    <property type="entry name" value="SAP18"/>
    <property type="match status" value="1"/>
</dbReference>
<dbReference type="PANTHER" id="PTHR13082:SF0">
    <property type="entry name" value="HISTONE DEACETYLASE COMPLEX SUBUNIT SAP18"/>
    <property type="match status" value="1"/>
</dbReference>
<evidence type="ECO:0000256" key="1">
    <source>
        <dbReference type="ARBA" id="ARBA00009143"/>
    </source>
</evidence>
<dbReference type="InterPro" id="IPR010516">
    <property type="entry name" value="SAP18"/>
</dbReference>
<dbReference type="EMBL" id="JALJOQ010000148">
    <property type="protein sequence ID" value="KAK9793716.1"/>
    <property type="molecule type" value="Genomic_DNA"/>
</dbReference>
<evidence type="ECO:0008006" key="4">
    <source>
        <dbReference type="Google" id="ProtNLM"/>
    </source>
</evidence>
<keyword evidence="3" id="KW-1185">Reference proteome</keyword>
<dbReference type="Gene3D" id="3.10.20.550">
    <property type="entry name" value="ASAP complex, SAP18 subunit"/>
    <property type="match status" value="1"/>
</dbReference>
<proteinExistence type="inferred from homology"/>
<dbReference type="GO" id="GO:0003714">
    <property type="term" value="F:transcription corepressor activity"/>
    <property type="evidence" value="ECO:0007669"/>
    <property type="project" value="TreeGrafter"/>
</dbReference>
<dbReference type="Proteomes" id="UP001465755">
    <property type="component" value="Unassembled WGS sequence"/>
</dbReference>
<name>A0AAW1NT83_9CHLO</name>
<organism evidence="2 3">
    <name type="scientific">Symbiochloris irregularis</name>
    <dbReference type="NCBI Taxonomy" id="706552"/>
    <lineage>
        <taxon>Eukaryota</taxon>
        <taxon>Viridiplantae</taxon>
        <taxon>Chlorophyta</taxon>
        <taxon>core chlorophytes</taxon>
        <taxon>Trebouxiophyceae</taxon>
        <taxon>Trebouxiales</taxon>
        <taxon>Trebouxiaceae</taxon>
        <taxon>Symbiochloris</taxon>
    </lineage>
</organism>
<comment type="caution">
    <text evidence="2">The sequence shown here is derived from an EMBL/GenBank/DDBJ whole genome shotgun (WGS) entry which is preliminary data.</text>
</comment>
<dbReference type="InterPro" id="IPR042534">
    <property type="entry name" value="SAP18_sf"/>
</dbReference>
<evidence type="ECO:0000313" key="3">
    <source>
        <dbReference type="Proteomes" id="UP001465755"/>
    </source>
</evidence>
<dbReference type="GO" id="GO:0005634">
    <property type="term" value="C:nucleus"/>
    <property type="evidence" value="ECO:0007669"/>
    <property type="project" value="TreeGrafter"/>
</dbReference>
<reference evidence="2 3" key="1">
    <citation type="journal article" date="2024" name="Nat. Commun.">
        <title>Phylogenomics reveals the evolutionary origins of lichenization in chlorophyte algae.</title>
        <authorList>
            <person name="Puginier C."/>
            <person name="Libourel C."/>
            <person name="Otte J."/>
            <person name="Skaloud P."/>
            <person name="Haon M."/>
            <person name="Grisel S."/>
            <person name="Petersen M."/>
            <person name="Berrin J.G."/>
            <person name="Delaux P.M."/>
            <person name="Dal Grande F."/>
            <person name="Keller J."/>
        </authorList>
    </citation>
    <scope>NUCLEOTIDE SEQUENCE [LARGE SCALE GENOMIC DNA]</scope>
    <source>
        <strain evidence="2 3">SAG 2036</strain>
    </source>
</reference>
<evidence type="ECO:0000313" key="2">
    <source>
        <dbReference type="EMBL" id="KAK9793716.1"/>
    </source>
</evidence>
<accession>A0AAW1NT83</accession>
<dbReference type="Pfam" id="PF06487">
    <property type="entry name" value="SAP18"/>
    <property type="match status" value="1"/>
</dbReference>
<comment type="similarity">
    <text evidence="1">Belongs to the SAP18 family.</text>
</comment>